<proteinExistence type="predicted"/>
<protein>
    <submittedName>
        <fullName evidence="1">Uncharacterized protein</fullName>
    </submittedName>
</protein>
<comment type="caution">
    <text evidence="1">The sequence shown here is derived from an EMBL/GenBank/DDBJ whole genome shotgun (WGS) entry which is preliminary data.</text>
</comment>
<sequence>MDDRELTIKINTNVKYQKIIIKNICNSHTVKETPKIIKAKRIMDFPTSEMIQESISRMQETMEELNKSIMSSISDLVSGVNIISSIGESIHNSLEKIVDSIASYTIPEINISQEARNRGRFLNIAEENALPIFLETDTPLQENILKIVKNSSKDKLKNNLEEAMLNYYDNEQIDNILDYWIEQKWIEEERKEILKEAVEVYKLGYYAASTSTLMCQIGGVITRLYELANIDPKVEEYETEMLTEIYNISKINSEKMKAVVMMDLQKSGLFNWYRCANYLVYFVYSSNKKMTHFAKDPGRNKICHGEQYNYGNRLLALKAILSMDMIIQLSDELIE</sequence>
<accession>A0A414STD3</accession>
<name>A0A414STD3_9FIRM</name>
<organism evidence="1 2">
    <name type="scientific">Dorea longicatena</name>
    <dbReference type="NCBI Taxonomy" id="88431"/>
    <lineage>
        <taxon>Bacteria</taxon>
        <taxon>Bacillati</taxon>
        <taxon>Bacillota</taxon>
        <taxon>Clostridia</taxon>
        <taxon>Lachnospirales</taxon>
        <taxon>Lachnospiraceae</taxon>
        <taxon>Dorea</taxon>
    </lineage>
</organism>
<reference evidence="1 2" key="1">
    <citation type="submission" date="2018-08" db="EMBL/GenBank/DDBJ databases">
        <title>A genome reference for cultivated species of the human gut microbiota.</title>
        <authorList>
            <person name="Zou Y."/>
            <person name="Xue W."/>
            <person name="Luo G."/>
        </authorList>
    </citation>
    <scope>NUCLEOTIDE SEQUENCE [LARGE SCALE GENOMIC DNA]</scope>
    <source>
        <strain evidence="1 2">AM22-22</strain>
    </source>
</reference>
<dbReference type="EMBL" id="QRIC01000022">
    <property type="protein sequence ID" value="RHG24689.1"/>
    <property type="molecule type" value="Genomic_DNA"/>
</dbReference>
<keyword evidence="2" id="KW-1185">Reference proteome</keyword>
<dbReference type="RefSeq" id="WP_118225181.1">
    <property type="nucleotide sequence ID" value="NZ_QRIC01000022.1"/>
</dbReference>
<dbReference type="AlphaFoldDB" id="A0A414STD3"/>
<gene>
    <name evidence="1" type="ORF">DW265_09985</name>
</gene>
<evidence type="ECO:0000313" key="2">
    <source>
        <dbReference type="Proteomes" id="UP000284095"/>
    </source>
</evidence>
<evidence type="ECO:0000313" key="1">
    <source>
        <dbReference type="EMBL" id="RHG24689.1"/>
    </source>
</evidence>
<dbReference type="Proteomes" id="UP000284095">
    <property type="component" value="Unassembled WGS sequence"/>
</dbReference>